<organism evidence="2 3">
    <name type="scientific">Rhizobium metallidurans</name>
    <dbReference type="NCBI Taxonomy" id="1265931"/>
    <lineage>
        <taxon>Bacteria</taxon>
        <taxon>Pseudomonadati</taxon>
        <taxon>Pseudomonadota</taxon>
        <taxon>Alphaproteobacteria</taxon>
        <taxon>Hyphomicrobiales</taxon>
        <taxon>Rhizobiaceae</taxon>
        <taxon>Rhizobium/Agrobacterium group</taxon>
        <taxon>Rhizobium</taxon>
    </lineage>
</organism>
<dbReference type="InterPro" id="IPR011033">
    <property type="entry name" value="PRC_barrel-like_sf"/>
</dbReference>
<gene>
    <name evidence="2" type="ORF">GGQ67_003385</name>
</gene>
<reference evidence="2 3" key="1">
    <citation type="submission" date="2020-08" db="EMBL/GenBank/DDBJ databases">
        <title>Genomic Encyclopedia of Type Strains, Phase IV (KMG-IV): sequencing the most valuable type-strain genomes for metagenomic binning, comparative biology and taxonomic classification.</title>
        <authorList>
            <person name="Goeker M."/>
        </authorList>
    </citation>
    <scope>NUCLEOTIDE SEQUENCE [LARGE SCALE GENOMIC DNA]</scope>
    <source>
        <strain evidence="2 3">DSM 26575</strain>
    </source>
</reference>
<name>A0A7W6GC57_9HYPH</name>
<dbReference type="SUPFAM" id="SSF50346">
    <property type="entry name" value="PRC-barrel domain"/>
    <property type="match status" value="1"/>
</dbReference>
<dbReference type="InterPro" id="IPR027275">
    <property type="entry name" value="PRC-brl_dom"/>
</dbReference>
<sequence>MLQQDNDKTLRDPNVKDTHTLIASDRVEGTRVYGADGKHIGSIERLILGKRDGRVAYAVLSFGGFMGIGHDHYPLPWEKLSYDTQLDGYRIDLTKEQIEGAPSYADDDDTWYNDNGRRVYDYYGVPPYWM</sequence>
<dbReference type="PANTHER" id="PTHR36505:SF1">
    <property type="entry name" value="BLR1072 PROTEIN"/>
    <property type="match status" value="1"/>
</dbReference>
<keyword evidence="3" id="KW-1185">Reference proteome</keyword>
<dbReference type="RefSeq" id="WP_183901252.1">
    <property type="nucleotide sequence ID" value="NZ_JACIDW010000011.1"/>
</dbReference>
<dbReference type="PANTHER" id="PTHR36505">
    <property type="entry name" value="BLR1072 PROTEIN"/>
    <property type="match status" value="1"/>
</dbReference>
<accession>A0A7W6GC57</accession>
<protein>
    <recommendedName>
        <fullName evidence="1">PRC-barrel domain-containing protein</fullName>
    </recommendedName>
</protein>
<feature type="domain" description="PRC-barrel" evidence="1">
    <location>
        <begin position="22"/>
        <end position="97"/>
    </location>
</feature>
<evidence type="ECO:0000313" key="3">
    <source>
        <dbReference type="Proteomes" id="UP000582090"/>
    </source>
</evidence>
<proteinExistence type="predicted"/>
<dbReference type="EMBL" id="JACIDW010000011">
    <property type="protein sequence ID" value="MBB3965710.1"/>
    <property type="molecule type" value="Genomic_DNA"/>
</dbReference>
<dbReference type="Proteomes" id="UP000582090">
    <property type="component" value="Unassembled WGS sequence"/>
</dbReference>
<comment type="caution">
    <text evidence="2">The sequence shown here is derived from an EMBL/GenBank/DDBJ whole genome shotgun (WGS) entry which is preliminary data.</text>
</comment>
<dbReference type="AlphaFoldDB" id="A0A7W6GC57"/>
<evidence type="ECO:0000313" key="2">
    <source>
        <dbReference type="EMBL" id="MBB3965710.1"/>
    </source>
</evidence>
<evidence type="ECO:0000259" key="1">
    <source>
        <dbReference type="Pfam" id="PF05239"/>
    </source>
</evidence>
<dbReference type="Gene3D" id="2.30.30.240">
    <property type="entry name" value="PRC-barrel domain"/>
    <property type="match status" value="1"/>
</dbReference>
<dbReference type="Pfam" id="PF05239">
    <property type="entry name" value="PRC"/>
    <property type="match status" value="1"/>
</dbReference>